<dbReference type="EMBL" id="RAQI01000002">
    <property type="protein sequence ID" value="RKE91709.1"/>
    <property type="molecule type" value="Genomic_DNA"/>
</dbReference>
<dbReference type="RefSeq" id="WP_099131386.1">
    <property type="nucleotide sequence ID" value="NZ_CAWNOJ010000042.1"/>
</dbReference>
<protein>
    <submittedName>
        <fullName evidence="1">IS1 transposase</fullName>
    </submittedName>
</protein>
<evidence type="ECO:0000313" key="1">
    <source>
        <dbReference type="EMBL" id="RKE91709.1"/>
    </source>
</evidence>
<name>A0ABX9PIR1_9GAMM</name>
<dbReference type="Pfam" id="PF03400">
    <property type="entry name" value="DDE_Tnp_IS1"/>
    <property type="match status" value="1"/>
</dbReference>
<evidence type="ECO:0000313" key="2">
    <source>
        <dbReference type="Proteomes" id="UP000283568"/>
    </source>
</evidence>
<keyword evidence="2" id="KW-1185">Reference proteome</keyword>
<comment type="caution">
    <text evidence="1">The sequence shown here is derived from an EMBL/GenBank/DDBJ whole genome shotgun (WGS) entry which is preliminary data.</text>
</comment>
<reference evidence="1 2" key="1">
    <citation type="submission" date="2018-09" db="EMBL/GenBank/DDBJ databases">
        <title>Genomic Encyclopedia of Archaeal and Bacterial Type Strains, Phase II (KMG-II): from individual species to whole genera.</title>
        <authorList>
            <person name="Goeker M."/>
        </authorList>
    </citation>
    <scope>NUCLEOTIDE SEQUENCE [LARGE SCALE GENOMIC DNA]</scope>
    <source>
        <strain evidence="1 2">DSM 16337</strain>
    </source>
</reference>
<proteinExistence type="predicted"/>
<gene>
    <name evidence="1" type="ORF">BDE27_1976</name>
</gene>
<dbReference type="InterPro" id="IPR005063">
    <property type="entry name" value="Transposase_27"/>
</dbReference>
<sequence length="104" mass="12330">MSREPRLKCAIAHVLRDRSWETLNKLLDLLTPFNIKLYCADGYSAYDLFPKEKHWIGKIFTQRIERHYNIVRRSTRRFYFVLLDKACFVCTLHASTDLSSDSSK</sequence>
<organism evidence="1 2">
    <name type="scientific">Xenorhabdus ehlersii</name>
    <dbReference type="NCBI Taxonomy" id="290111"/>
    <lineage>
        <taxon>Bacteria</taxon>
        <taxon>Pseudomonadati</taxon>
        <taxon>Pseudomonadota</taxon>
        <taxon>Gammaproteobacteria</taxon>
        <taxon>Enterobacterales</taxon>
        <taxon>Morganellaceae</taxon>
        <taxon>Xenorhabdus</taxon>
    </lineage>
</organism>
<accession>A0ABX9PIR1</accession>
<dbReference type="Proteomes" id="UP000283568">
    <property type="component" value="Unassembled WGS sequence"/>
</dbReference>